<reference evidence="21 22" key="1">
    <citation type="submission" date="2016-02" db="EMBL/GenBank/DDBJ databases">
        <title>Genome analysis of coral dinoflagellate symbionts highlights evolutionary adaptations to a symbiotic lifestyle.</title>
        <authorList>
            <person name="Aranda M."/>
            <person name="Li Y."/>
            <person name="Liew Y.J."/>
            <person name="Baumgarten S."/>
            <person name="Simakov O."/>
            <person name="Wilson M."/>
            <person name="Piel J."/>
            <person name="Ashoor H."/>
            <person name="Bougouffa S."/>
            <person name="Bajic V.B."/>
            <person name="Ryu T."/>
            <person name="Ravasi T."/>
            <person name="Bayer T."/>
            <person name="Micklem G."/>
            <person name="Kim H."/>
            <person name="Bhak J."/>
            <person name="Lajeunesse T.C."/>
            <person name="Voolstra C.R."/>
        </authorList>
    </citation>
    <scope>NUCLEOTIDE SEQUENCE [LARGE SCALE GENOMIC DNA]</scope>
    <source>
        <strain evidence="21 22">CCMP2467</strain>
    </source>
</reference>
<comment type="catalytic activity">
    <reaction evidence="13">
        <text>L-threonyl-[protein] + ATP = O-phospho-L-threonyl-[protein] + ADP + H(+)</text>
        <dbReference type="Rhea" id="RHEA:46608"/>
        <dbReference type="Rhea" id="RHEA-COMP:11060"/>
        <dbReference type="Rhea" id="RHEA-COMP:11605"/>
        <dbReference type="ChEBI" id="CHEBI:15378"/>
        <dbReference type="ChEBI" id="CHEBI:30013"/>
        <dbReference type="ChEBI" id="CHEBI:30616"/>
        <dbReference type="ChEBI" id="CHEBI:61977"/>
        <dbReference type="ChEBI" id="CHEBI:456216"/>
        <dbReference type="EC" id="2.7.11.1"/>
    </reaction>
</comment>
<keyword evidence="22" id="KW-1185">Reference proteome</keyword>
<dbReference type="Gene3D" id="1.10.238.10">
    <property type="entry name" value="EF-hand"/>
    <property type="match status" value="2"/>
</dbReference>
<organism evidence="21 22">
    <name type="scientific">Symbiodinium microadriaticum</name>
    <name type="common">Dinoflagellate</name>
    <name type="synonym">Zooxanthella microadriatica</name>
    <dbReference type="NCBI Taxonomy" id="2951"/>
    <lineage>
        <taxon>Eukaryota</taxon>
        <taxon>Sar</taxon>
        <taxon>Alveolata</taxon>
        <taxon>Dinophyceae</taxon>
        <taxon>Suessiales</taxon>
        <taxon>Symbiodiniaceae</taxon>
        <taxon>Symbiodinium</taxon>
    </lineage>
</organism>
<dbReference type="PROSITE" id="PS51166">
    <property type="entry name" value="CBM20"/>
    <property type="match status" value="1"/>
</dbReference>
<dbReference type="SUPFAM" id="SSF47473">
    <property type="entry name" value="EF-hand"/>
    <property type="match status" value="1"/>
</dbReference>
<feature type="region of interest" description="Disordered" evidence="17">
    <location>
        <begin position="130"/>
        <end position="161"/>
    </location>
</feature>
<comment type="subunit">
    <text evidence="2">Monomer.</text>
</comment>
<dbReference type="SUPFAM" id="SSF49452">
    <property type="entry name" value="Starch-binding domain-like"/>
    <property type="match status" value="1"/>
</dbReference>
<feature type="repeat" description="ANK" evidence="15">
    <location>
        <begin position="1185"/>
        <end position="1217"/>
    </location>
</feature>
<evidence type="ECO:0000256" key="16">
    <source>
        <dbReference type="PROSITE-ProRule" id="PRU10141"/>
    </source>
</evidence>
<evidence type="ECO:0000256" key="7">
    <source>
        <dbReference type="ARBA" id="ARBA00022737"/>
    </source>
</evidence>
<dbReference type="InterPro" id="IPR036770">
    <property type="entry name" value="Ankyrin_rpt-contain_sf"/>
</dbReference>
<evidence type="ECO:0000256" key="11">
    <source>
        <dbReference type="ARBA" id="ARBA00022840"/>
    </source>
</evidence>
<dbReference type="PROSITE" id="PS00107">
    <property type="entry name" value="PROTEIN_KINASE_ATP"/>
    <property type="match status" value="1"/>
</dbReference>
<evidence type="ECO:0000313" key="21">
    <source>
        <dbReference type="EMBL" id="OLQ04888.1"/>
    </source>
</evidence>
<dbReference type="PROSITE" id="PS00018">
    <property type="entry name" value="EF_HAND_1"/>
    <property type="match status" value="4"/>
</dbReference>
<feature type="domain" description="EF-hand" evidence="19">
    <location>
        <begin position="518"/>
        <end position="550"/>
    </location>
</feature>
<dbReference type="InterPro" id="IPR011009">
    <property type="entry name" value="Kinase-like_dom_sf"/>
</dbReference>
<feature type="domain" description="EF-hand" evidence="19">
    <location>
        <begin position="590"/>
        <end position="625"/>
    </location>
</feature>
<dbReference type="InterPro" id="IPR013783">
    <property type="entry name" value="Ig-like_fold"/>
</dbReference>
<dbReference type="InterPro" id="IPR050205">
    <property type="entry name" value="CDPK_Ser/Thr_kinases"/>
</dbReference>
<dbReference type="GO" id="GO:2001070">
    <property type="term" value="F:starch binding"/>
    <property type="evidence" value="ECO:0007669"/>
    <property type="project" value="InterPro"/>
</dbReference>
<dbReference type="Gene3D" id="2.60.40.10">
    <property type="entry name" value="Immunoglobulins"/>
    <property type="match status" value="1"/>
</dbReference>
<dbReference type="SMART" id="SM00220">
    <property type="entry name" value="S_TKc"/>
    <property type="match status" value="1"/>
</dbReference>
<dbReference type="PANTHER" id="PTHR24349">
    <property type="entry name" value="SERINE/THREONINE-PROTEIN KINASE"/>
    <property type="match status" value="1"/>
</dbReference>
<evidence type="ECO:0000256" key="15">
    <source>
        <dbReference type="PROSITE-ProRule" id="PRU00023"/>
    </source>
</evidence>
<keyword evidence="5" id="KW-0808">Transferase</keyword>
<dbReference type="Pfam" id="PF00023">
    <property type="entry name" value="Ank"/>
    <property type="match status" value="1"/>
</dbReference>
<dbReference type="GO" id="GO:0004674">
    <property type="term" value="F:protein serine/threonine kinase activity"/>
    <property type="evidence" value="ECO:0007669"/>
    <property type="project" value="UniProtKB-KW"/>
</dbReference>
<dbReference type="OrthoDB" id="40902at2759"/>
<dbReference type="InterPro" id="IPR056772">
    <property type="entry name" value="RecA-like_ORC2"/>
</dbReference>
<keyword evidence="8 16" id="KW-0547">Nucleotide-binding</keyword>
<dbReference type="CDD" id="cd05117">
    <property type="entry name" value="STKc_CAMK"/>
    <property type="match status" value="1"/>
</dbReference>
<dbReference type="FunFam" id="1.10.510.10:FF:000571">
    <property type="entry name" value="Maternal embryonic leucine zipper kinase"/>
    <property type="match status" value="1"/>
</dbReference>
<dbReference type="Pfam" id="PF00069">
    <property type="entry name" value="Pkinase"/>
    <property type="match status" value="1"/>
</dbReference>
<dbReference type="Pfam" id="PF00686">
    <property type="entry name" value="CBM_20"/>
    <property type="match status" value="1"/>
</dbReference>
<dbReference type="GO" id="GO:0005509">
    <property type="term" value="F:calcium ion binding"/>
    <property type="evidence" value="ECO:0007669"/>
    <property type="project" value="InterPro"/>
</dbReference>
<feature type="binding site" evidence="16">
    <location>
        <position position="216"/>
    </location>
    <ligand>
        <name>ATP</name>
        <dbReference type="ChEBI" id="CHEBI:30616"/>
    </ligand>
</feature>
<evidence type="ECO:0000313" key="22">
    <source>
        <dbReference type="Proteomes" id="UP000186817"/>
    </source>
</evidence>
<dbReference type="InterPro" id="IPR017441">
    <property type="entry name" value="Protein_kinase_ATP_BS"/>
</dbReference>
<comment type="caution">
    <text evidence="21">The sequence shown here is derived from an EMBL/GenBank/DDBJ whole genome shotgun (WGS) entry which is preliminary data.</text>
</comment>
<dbReference type="InterPro" id="IPR002048">
    <property type="entry name" value="EF_hand_dom"/>
</dbReference>
<comment type="cofactor">
    <cofactor evidence="1">
        <name>Mg(2+)</name>
        <dbReference type="ChEBI" id="CHEBI:18420"/>
    </cofactor>
</comment>
<evidence type="ECO:0000259" key="20">
    <source>
        <dbReference type="PROSITE" id="PS51166"/>
    </source>
</evidence>
<dbReference type="SUPFAM" id="SSF48403">
    <property type="entry name" value="Ankyrin repeat"/>
    <property type="match status" value="1"/>
</dbReference>
<feature type="repeat" description="ANK" evidence="15">
    <location>
        <begin position="1452"/>
        <end position="1484"/>
    </location>
</feature>
<proteinExistence type="inferred from homology"/>
<evidence type="ECO:0000256" key="8">
    <source>
        <dbReference type="ARBA" id="ARBA00022741"/>
    </source>
</evidence>
<dbReference type="InterPro" id="IPR002044">
    <property type="entry name" value="CBM20"/>
</dbReference>
<keyword evidence="9 21" id="KW-0418">Kinase</keyword>
<dbReference type="Gene3D" id="1.25.40.20">
    <property type="entry name" value="Ankyrin repeat-containing domain"/>
    <property type="match status" value="3"/>
</dbReference>
<dbReference type="SUPFAM" id="SSF56112">
    <property type="entry name" value="Protein kinase-like (PK-like)"/>
    <property type="match status" value="1"/>
</dbReference>
<dbReference type="Proteomes" id="UP000186817">
    <property type="component" value="Unassembled WGS sequence"/>
</dbReference>
<feature type="repeat" description="ANK" evidence="15">
    <location>
        <begin position="1386"/>
        <end position="1418"/>
    </location>
</feature>
<keyword evidence="10" id="KW-0106">Calcium</keyword>
<dbReference type="Pfam" id="PF12796">
    <property type="entry name" value="Ank_2"/>
    <property type="match status" value="3"/>
</dbReference>
<dbReference type="PROSITE" id="PS50222">
    <property type="entry name" value="EF_HAND_2"/>
    <property type="match status" value="4"/>
</dbReference>
<evidence type="ECO:0000256" key="6">
    <source>
        <dbReference type="ARBA" id="ARBA00022723"/>
    </source>
</evidence>
<feature type="repeat" description="ANK" evidence="15">
    <location>
        <begin position="1419"/>
        <end position="1451"/>
    </location>
</feature>
<feature type="repeat" description="ANK" evidence="15">
    <location>
        <begin position="1288"/>
        <end position="1320"/>
    </location>
</feature>
<dbReference type="Gene3D" id="1.10.510.10">
    <property type="entry name" value="Transferase(Phosphotransferase) domain 1"/>
    <property type="match status" value="1"/>
</dbReference>
<evidence type="ECO:0000256" key="2">
    <source>
        <dbReference type="ARBA" id="ARBA00011245"/>
    </source>
</evidence>
<dbReference type="Pfam" id="PF04084">
    <property type="entry name" value="RecA-like_ORC2"/>
    <property type="match status" value="1"/>
</dbReference>
<dbReference type="InterPro" id="IPR008271">
    <property type="entry name" value="Ser/Thr_kinase_AS"/>
</dbReference>
<dbReference type="CDD" id="cd15898">
    <property type="entry name" value="EFh_PI-PLC"/>
    <property type="match status" value="1"/>
</dbReference>
<sequence>MAVRVEVECALTREGDDVCLVGASPALGNWDPSRALQLNTGPSLWPRWAKEVALAHGTECKLIIRRRGGQVEEWEGMTGNRSWPAATPASTVSMKFGVPAISFDPVKAPAESTKLPQPPAVALPQPQVAGYRPANAPASPVPASPSESSRSGRTPKAHKDLRQKFILDMNDGYEQNIEERFDLDEKAKLGDGAFSVVTRATNRATGAVRAMKSVLKSRVQKVEALKNEIDLARDMDHPNIVRLYGIYEDPRHVYLVMELCEGGELFDRLSEVYSLGEKGARACMRQVFASVAYCHSKGIVHRDLKPENYLLYDKDKPLDQTLLKLIDFGLAKPLPEAGCLRTRVGTAYYVAPEVLAQAYTEAADVWSSGVIMYIMLCGAPPFNADKDSDILRLVKKGQYSMESGVWRTVSTTAKSLIKACLEMDHKKRITAQDALSHEWFHRDEVDGAPLDSSVLRNLRAFSSANRFRKAALTAVAYQLGEDEQKELREIFMRLDTNGDGYLSLEEIKHGLQQQMEISDLEQVLQEVDSNGDGRIEYTEFLAAAMDQRLQRNETSCWRAFKTFDKDGDGKITYAELQQVLEDDELLTEVPDCEDARFYFDKMDANGDGEVSFEEFMAMLHPKARALGLFSGVFFAGRSLKGADNEAPNALKAACEALRKEFAEDYFLAPAKTRLPPDEIVPRLMKLGGQAEACQEALAQAKQKKSVNAVVTENKDREEEWIKRLEKGFSLLFEGVGSKYRLLENFAQVLSKSGIPIAIFQAFDKGSSLAAFLRELLEQHGWKGAATPGQDLARRAAAEKHPLVLIIHNLEVLPAPHLSALASLVAAKKEIWLVASAVASALAVDNIFADAAFNMDPHAAMELRGSAADMSVKGPEGFLHSYSTVELKGRYPALVHAPAGYEEADEGQQGVPWDELVVATQMSVLASDLMIANNHTKLRRSRGDLCKIGHGVGDCCGRQEFAEAVGVIGAGLRGCGRGWGRLWSPEGQAFAGRRLRGRGCSSGQAAMDRAGDGCRHRPSVRAGEMGTLGTACDVGTSCTCLPSPIVAASGLKGSHFNVPWSSRSPFVVSGGKAHQFFPPGMLRIWSVSGDCLASYPAEEAGDVRTLKRKLQSWCGVPRFRQRLLNNDVDLGDDAPLHSAMDLQLILLPFAEEHVDDLATAVENNLVSKVEEVLRRAQNPDLSRQDAVETPLGIAAQRGHVEISRLLLEACADKDKICRGVRKTPLGLACCGGHVEIVRLLLEARADKDNTDGQGITTAIQLASSRGQVEIVRLLLDNTNTKEFKPVSGQGRTALAHASRRGHTEIVRLLLQARAIKKAEDHDCHTALKLASRRGHWEIVRVLQEASATQEHATSGVQCIVGASRDGDVDLVQRLLQVSADPDMCDHQGRTALMRASAAGHIKIAQLLLTAGADADKADNEGTTALKLASFLGRLEIVHLLLDARADTNIASREGRTPLMSSSGKGRLEIARLLLEAGADKEKADNQGTTALKLASNRGLHERFLRSTTDSGHACCGITELQFLYIVEMTFDACESSRQAFKRLLSELTDHQILIERNGRFELAVKEAVLRKLAEGESVEDVDVEGEGDAADDVEHEDEEFSEAHALSPSAGRLLLHPTMAHRLRRLCDQVAPAPCGASEPPATGSIAGSVVVTLVAAGNSGHVCAALINGNTGEFAALCFG</sequence>
<keyword evidence="7" id="KW-0677">Repeat</keyword>
<dbReference type="SMART" id="SM00054">
    <property type="entry name" value="EFh"/>
    <property type="match status" value="4"/>
</dbReference>
<dbReference type="Pfam" id="PF13499">
    <property type="entry name" value="EF-hand_7"/>
    <property type="match status" value="2"/>
</dbReference>
<dbReference type="PROSITE" id="PS00108">
    <property type="entry name" value="PROTEIN_KINASE_ST"/>
    <property type="match status" value="1"/>
</dbReference>
<feature type="domain" description="Protein kinase" evidence="18">
    <location>
        <begin position="183"/>
        <end position="440"/>
    </location>
</feature>
<evidence type="ECO:0000256" key="12">
    <source>
        <dbReference type="ARBA" id="ARBA00024334"/>
    </source>
</evidence>
<dbReference type="InterPro" id="IPR011992">
    <property type="entry name" value="EF-hand-dom_pair"/>
</dbReference>
<evidence type="ECO:0000256" key="9">
    <source>
        <dbReference type="ARBA" id="ARBA00022777"/>
    </source>
</evidence>
<protein>
    <recommendedName>
        <fullName evidence="3">non-specific serine/threonine protein kinase</fullName>
        <ecNumber evidence="3">2.7.11.1</ecNumber>
    </recommendedName>
</protein>
<evidence type="ECO:0000256" key="10">
    <source>
        <dbReference type="ARBA" id="ARBA00022837"/>
    </source>
</evidence>
<comment type="catalytic activity">
    <reaction evidence="14">
        <text>L-seryl-[protein] + ATP = O-phospho-L-seryl-[protein] + ADP + H(+)</text>
        <dbReference type="Rhea" id="RHEA:17989"/>
        <dbReference type="Rhea" id="RHEA-COMP:9863"/>
        <dbReference type="Rhea" id="RHEA-COMP:11604"/>
        <dbReference type="ChEBI" id="CHEBI:15378"/>
        <dbReference type="ChEBI" id="CHEBI:29999"/>
        <dbReference type="ChEBI" id="CHEBI:30616"/>
        <dbReference type="ChEBI" id="CHEBI:83421"/>
        <dbReference type="ChEBI" id="CHEBI:456216"/>
        <dbReference type="EC" id="2.7.11.1"/>
    </reaction>
</comment>
<dbReference type="InterPro" id="IPR000719">
    <property type="entry name" value="Prot_kinase_dom"/>
</dbReference>
<dbReference type="EMBL" id="LSRX01000199">
    <property type="protein sequence ID" value="OLQ04888.1"/>
    <property type="molecule type" value="Genomic_DNA"/>
</dbReference>
<dbReference type="FunFam" id="1.10.238.10:FF:000003">
    <property type="entry name" value="Calmodulin A"/>
    <property type="match status" value="1"/>
</dbReference>
<name>A0A1Q9EBV6_SYMMI</name>
<dbReference type="InterPro" id="IPR002110">
    <property type="entry name" value="Ankyrin_rpt"/>
</dbReference>
<dbReference type="PROSITE" id="PS50088">
    <property type="entry name" value="ANK_REPEAT"/>
    <property type="match status" value="6"/>
</dbReference>
<feature type="repeat" description="ANK" evidence="15">
    <location>
        <begin position="1219"/>
        <end position="1251"/>
    </location>
</feature>
<evidence type="ECO:0000256" key="4">
    <source>
        <dbReference type="ARBA" id="ARBA00022527"/>
    </source>
</evidence>
<dbReference type="SMART" id="SM01065">
    <property type="entry name" value="CBM_2"/>
    <property type="match status" value="1"/>
</dbReference>
<feature type="domain" description="CBM20" evidence="20">
    <location>
        <begin position="1"/>
        <end position="105"/>
    </location>
</feature>
<gene>
    <name evidence="21" type="primary">CPK2</name>
    <name evidence="21" type="ORF">AK812_SmicGene11995</name>
</gene>
<dbReference type="InterPro" id="IPR018247">
    <property type="entry name" value="EF_Hand_1_Ca_BS"/>
</dbReference>
<comment type="similarity">
    <text evidence="12">Belongs to the protein kinase superfamily. Ser/Thr protein kinase family. CDPK subfamily.</text>
</comment>
<dbReference type="Gene3D" id="3.30.200.20">
    <property type="entry name" value="Phosphorylase Kinase, domain 1"/>
    <property type="match status" value="1"/>
</dbReference>
<dbReference type="SMART" id="SM00248">
    <property type="entry name" value="ANK"/>
    <property type="match status" value="10"/>
</dbReference>
<keyword evidence="15" id="KW-0040">ANK repeat</keyword>
<feature type="domain" description="EF-hand" evidence="19">
    <location>
        <begin position="482"/>
        <end position="517"/>
    </location>
</feature>
<keyword evidence="11 16" id="KW-0067">ATP-binding</keyword>
<evidence type="ECO:0000256" key="3">
    <source>
        <dbReference type="ARBA" id="ARBA00012513"/>
    </source>
</evidence>
<dbReference type="PROSITE" id="PS50297">
    <property type="entry name" value="ANK_REP_REGION"/>
    <property type="match status" value="5"/>
</dbReference>
<evidence type="ECO:0000256" key="5">
    <source>
        <dbReference type="ARBA" id="ARBA00022679"/>
    </source>
</evidence>
<dbReference type="EC" id="2.7.11.1" evidence="3"/>
<dbReference type="GO" id="GO:0005524">
    <property type="term" value="F:ATP binding"/>
    <property type="evidence" value="ECO:0007669"/>
    <property type="project" value="UniProtKB-UniRule"/>
</dbReference>
<feature type="domain" description="EF-hand" evidence="19">
    <location>
        <begin position="551"/>
        <end position="586"/>
    </location>
</feature>
<evidence type="ECO:0000259" key="18">
    <source>
        <dbReference type="PROSITE" id="PS50011"/>
    </source>
</evidence>
<evidence type="ECO:0000256" key="1">
    <source>
        <dbReference type="ARBA" id="ARBA00001946"/>
    </source>
</evidence>
<dbReference type="InterPro" id="IPR013784">
    <property type="entry name" value="Carb-bd-like_fold"/>
</dbReference>
<keyword evidence="4" id="KW-0723">Serine/threonine-protein kinase</keyword>
<accession>A0A1Q9EBV6</accession>
<dbReference type="PROSITE" id="PS50011">
    <property type="entry name" value="PROTEIN_KINASE_DOM"/>
    <property type="match status" value="1"/>
</dbReference>
<evidence type="ECO:0000256" key="17">
    <source>
        <dbReference type="SAM" id="MobiDB-lite"/>
    </source>
</evidence>
<keyword evidence="6" id="KW-0479">Metal-binding</keyword>
<evidence type="ECO:0000259" key="19">
    <source>
        <dbReference type="PROSITE" id="PS50222"/>
    </source>
</evidence>
<evidence type="ECO:0000256" key="13">
    <source>
        <dbReference type="ARBA" id="ARBA00047899"/>
    </source>
</evidence>
<dbReference type="FunFam" id="3.30.200.20:FF:000315">
    <property type="entry name" value="Calcium-dependent protein kinase 3"/>
    <property type="match status" value="1"/>
</dbReference>
<evidence type="ECO:0000256" key="14">
    <source>
        <dbReference type="ARBA" id="ARBA00048679"/>
    </source>
</evidence>